<dbReference type="GO" id="GO:0035447">
    <property type="term" value="F:mycothiol synthase activity"/>
    <property type="evidence" value="ECO:0007669"/>
    <property type="project" value="UniProtKB-EC"/>
</dbReference>
<proteinExistence type="predicted"/>
<dbReference type="EMBL" id="CP036425">
    <property type="protein sequence ID" value="QDU32164.1"/>
    <property type="molecule type" value="Genomic_DNA"/>
</dbReference>
<feature type="domain" description="N-acetyltransferase" evidence="1">
    <location>
        <begin position="313"/>
        <end position="463"/>
    </location>
</feature>
<dbReference type="Gene3D" id="3.40.630.30">
    <property type="match status" value="1"/>
</dbReference>
<name>A0A517YPL4_9BACT</name>
<dbReference type="Proteomes" id="UP000317369">
    <property type="component" value="Chromosome"/>
</dbReference>
<sequence>MLKLRYVYQGQILYLVTLTQTQPLRCDYAQRQHFLVRINMSPLYDHHPYGQSFNPNFTHPFSITQLIPPFSPSSFSIILPYNNLNPIQIPPPIPPLIPSQHPSWAKSTRKSSESHLRWFYLKVSAKSDQSFHHPISAIPTQMTSVNSTKSTTNDQPSFSCARAQSHESRAAIATLILGEPLPEDPRVDQMIAYATAANYSLKNLWIAKDPQNAILSALLMIPTPGGAGMIFLSPTASADQTPILQALTQAMLAAQPRASANTLYQSLIELNQTHQQTALLAAGFSHLALLNYMQIRLGYASPPSTSQFTQQNIQTHTYSDQSHPLFERAIQDSYIDTLDCPGLLGKRSIQNVIAGHKATGDFDPNLWHVFTQDQSPIAVMLISKLGKNQTAELVYLGIAPSHRNKGLAKQFLSFGMQLASYEAQRKLITAVDNNNVPAVKLYKSLGFIQTGAKNALIYTEKTD</sequence>
<keyword evidence="3" id="KW-1185">Reference proteome</keyword>
<dbReference type="InterPro" id="IPR000182">
    <property type="entry name" value="GNAT_dom"/>
</dbReference>
<dbReference type="KEGG" id="pcor:KS4_01930"/>
<reference evidence="2 3" key="1">
    <citation type="submission" date="2019-02" db="EMBL/GenBank/DDBJ databases">
        <title>Deep-cultivation of Planctomycetes and their phenomic and genomic characterization uncovers novel biology.</title>
        <authorList>
            <person name="Wiegand S."/>
            <person name="Jogler M."/>
            <person name="Boedeker C."/>
            <person name="Pinto D."/>
            <person name="Vollmers J."/>
            <person name="Rivas-Marin E."/>
            <person name="Kohn T."/>
            <person name="Peeters S.H."/>
            <person name="Heuer A."/>
            <person name="Rast P."/>
            <person name="Oberbeckmann S."/>
            <person name="Bunk B."/>
            <person name="Jeske O."/>
            <person name="Meyerdierks A."/>
            <person name="Storesund J.E."/>
            <person name="Kallscheuer N."/>
            <person name="Luecker S."/>
            <person name="Lage O.M."/>
            <person name="Pohl T."/>
            <person name="Merkel B.J."/>
            <person name="Hornburger P."/>
            <person name="Mueller R.-W."/>
            <person name="Bruemmer F."/>
            <person name="Labrenz M."/>
            <person name="Spormann A.M."/>
            <person name="Op den Camp H."/>
            <person name="Overmann J."/>
            <person name="Amann R."/>
            <person name="Jetten M.S.M."/>
            <person name="Mascher T."/>
            <person name="Medema M.H."/>
            <person name="Devos D.P."/>
            <person name="Kaster A.-K."/>
            <person name="Ovreas L."/>
            <person name="Rohde M."/>
            <person name="Galperin M.Y."/>
            <person name="Jogler C."/>
        </authorList>
    </citation>
    <scope>NUCLEOTIDE SEQUENCE [LARGE SCALE GENOMIC DNA]</scope>
    <source>
        <strain evidence="2 3">KS4</strain>
    </source>
</reference>
<dbReference type="CDD" id="cd04301">
    <property type="entry name" value="NAT_SF"/>
    <property type="match status" value="1"/>
</dbReference>
<dbReference type="AlphaFoldDB" id="A0A517YPL4"/>
<organism evidence="2 3">
    <name type="scientific">Poriferisphaera corsica</name>
    <dbReference type="NCBI Taxonomy" id="2528020"/>
    <lineage>
        <taxon>Bacteria</taxon>
        <taxon>Pseudomonadati</taxon>
        <taxon>Planctomycetota</taxon>
        <taxon>Phycisphaerae</taxon>
        <taxon>Phycisphaerales</taxon>
        <taxon>Phycisphaeraceae</taxon>
        <taxon>Poriferisphaera</taxon>
    </lineage>
</organism>
<evidence type="ECO:0000313" key="3">
    <source>
        <dbReference type="Proteomes" id="UP000317369"/>
    </source>
</evidence>
<dbReference type="SUPFAM" id="SSF55729">
    <property type="entry name" value="Acyl-CoA N-acyltransferases (Nat)"/>
    <property type="match status" value="1"/>
</dbReference>
<dbReference type="Pfam" id="PF00583">
    <property type="entry name" value="Acetyltransf_1"/>
    <property type="match status" value="1"/>
</dbReference>
<dbReference type="EC" id="2.3.1.189" evidence="2"/>
<evidence type="ECO:0000259" key="1">
    <source>
        <dbReference type="PROSITE" id="PS51186"/>
    </source>
</evidence>
<keyword evidence="2" id="KW-0012">Acyltransferase</keyword>
<accession>A0A517YPL4</accession>
<gene>
    <name evidence="2" type="primary">mshD</name>
    <name evidence="2" type="ORF">KS4_01930</name>
</gene>
<protein>
    <submittedName>
        <fullName evidence="2">Mycothiol acetyltransferase</fullName>
        <ecNumber evidence="2">2.3.1.189</ecNumber>
    </submittedName>
</protein>
<dbReference type="InterPro" id="IPR016181">
    <property type="entry name" value="Acyl_CoA_acyltransferase"/>
</dbReference>
<evidence type="ECO:0000313" key="2">
    <source>
        <dbReference type="EMBL" id="QDU32164.1"/>
    </source>
</evidence>
<dbReference type="PROSITE" id="PS51186">
    <property type="entry name" value="GNAT"/>
    <property type="match status" value="1"/>
</dbReference>
<keyword evidence="2" id="KW-0808">Transferase</keyword>